<reference evidence="1" key="1">
    <citation type="submission" date="2021-06" db="EMBL/GenBank/DDBJ databases">
        <authorList>
            <person name="Kallberg Y."/>
            <person name="Tangrot J."/>
            <person name="Rosling A."/>
        </authorList>
    </citation>
    <scope>NUCLEOTIDE SEQUENCE</scope>
    <source>
        <strain evidence="1">CL356</strain>
    </source>
</reference>
<evidence type="ECO:0000313" key="2">
    <source>
        <dbReference type="Proteomes" id="UP000789525"/>
    </source>
</evidence>
<dbReference type="EMBL" id="CAJVPT010009370">
    <property type="protein sequence ID" value="CAG8560967.1"/>
    <property type="molecule type" value="Genomic_DNA"/>
</dbReference>
<dbReference type="Proteomes" id="UP000789525">
    <property type="component" value="Unassembled WGS sequence"/>
</dbReference>
<accession>A0ACA9M152</accession>
<keyword evidence="2" id="KW-1185">Reference proteome</keyword>
<sequence length="267" mass="30379">MEGSDTLFNTNSNQKNLTQRIQTSEKEVVSKEIGAARAEGLSDRPILKIDIPANRYDLLCQEGISRALLIFQGKAKPPSYRVVKPDGELEKIHIKPETAQIRPHVVGAILRNIRFSERNYNNFIDLQDKLHNNICRKRTLVAIGTHDFDTLKGPFTYEALPPKEIKFAPLNQNKEFNGEELMSFYENDKHLGKFLHIIRDSPVYPVIYDSNRVVCSLPPIINGDHSKITLDTRNVFIECTATDLTKAKIVLNTVVTMFSEHCDQPFT</sequence>
<proteinExistence type="predicted"/>
<evidence type="ECO:0000313" key="1">
    <source>
        <dbReference type="EMBL" id="CAG8560967.1"/>
    </source>
</evidence>
<name>A0ACA9M152_9GLOM</name>
<comment type="caution">
    <text evidence="1">The sequence shown here is derived from an EMBL/GenBank/DDBJ whole genome shotgun (WGS) entry which is preliminary data.</text>
</comment>
<gene>
    <name evidence="1" type="ORF">ACOLOM_LOCUS5231</name>
</gene>
<protein>
    <submittedName>
        <fullName evidence="1">235_t:CDS:1</fullName>
    </submittedName>
</protein>
<organism evidence="1 2">
    <name type="scientific">Acaulospora colombiana</name>
    <dbReference type="NCBI Taxonomy" id="27376"/>
    <lineage>
        <taxon>Eukaryota</taxon>
        <taxon>Fungi</taxon>
        <taxon>Fungi incertae sedis</taxon>
        <taxon>Mucoromycota</taxon>
        <taxon>Glomeromycotina</taxon>
        <taxon>Glomeromycetes</taxon>
        <taxon>Diversisporales</taxon>
        <taxon>Acaulosporaceae</taxon>
        <taxon>Acaulospora</taxon>
    </lineage>
</organism>